<dbReference type="Proteomes" id="UP000886476">
    <property type="component" value="Unassembled WGS sequence"/>
</dbReference>
<dbReference type="EMBL" id="JABFDN010000001">
    <property type="protein sequence ID" value="NPU63392.1"/>
    <property type="molecule type" value="Genomic_DNA"/>
</dbReference>
<dbReference type="RefSeq" id="WP_172107855.1">
    <property type="nucleotide sequence ID" value="NZ_JABFDN010000001.1"/>
</dbReference>
<evidence type="ECO:0000313" key="1">
    <source>
        <dbReference type="EMBL" id="NPU63392.1"/>
    </source>
</evidence>
<name>A0ABX2C513_9BRAD</name>
<organism evidence="1 2">
    <name type="scientific">Bradyrhizobium aeschynomenes</name>
    <dbReference type="NCBI Taxonomy" id="2734909"/>
    <lineage>
        <taxon>Bacteria</taxon>
        <taxon>Pseudomonadati</taxon>
        <taxon>Pseudomonadota</taxon>
        <taxon>Alphaproteobacteria</taxon>
        <taxon>Hyphomicrobiales</taxon>
        <taxon>Nitrobacteraceae</taxon>
        <taxon>Bradyrhizobium</taxon>
    </lineage>
</organism>
<evidence type="ECO:0008006" key="3">
    <source>
        <dbReference type="Google" id="ProtNLM"/>
    </source>
</evidence>
<evidence type="ECO:0000313" key="2">
    <source>
        <dbReference type="Proteomes" id="UP000886476"/>
    </source>
</evidence>
<sequence>MATLARHQFTVLDAAGNIVPSAHVEVRKEVPGQPLAALYADRLGATPLGNPFDADAEGFAFFHVEGGAFQIRVYTGPSGAPTFEAPLFRWVAIGLNAEADTIASRTQRVVTAAGAVTVTADDADDVIIRKTVGAATAVTMPDAAAAPKRPKKIVDGKGDANTNNITIAVQIGQTMMGIINGTYTIDGNGGMVELTPLPDGTGWY</sequence>
<accession>A0ABX2C513</accession>
<protein>
    <recommendedName>
        <fullName evidence="3">Phage tail protein</fullName>
    </recommendedName>
</protein>
<comment type="caution">
    <text evidence="1">The sequence shown here is derived from an EMBL/GenBank/DDBJ whole genome shotgun (WGS) entry which is preliminary data.</text>
</comment>
<reference evidence="1" key="1">
    <citation type="submission" date="2020-05" db="EMBL/GenBank/DDBJ databases">
        <title>Nod-independent and nitrogen-fixing Bradyrhizobium aeschynomene sp. nov. isolated from nodules of Aeschynomene indica.</title>
        <authorList>
            <person name="Zhang Z."/>
        </authorList>
    </citation>
    <scope>NUCLEOTIDE SEQUENCE</scope>
    <source>
        <strain evidence="1">83012</strain>
    </source>
</reference>
<keyword evidence="2" id="KW-1185">Reference proteome</keyword>
<proteinExistence type="predicted"/>
<gene>
    <name evidence="1" type="ORF">HL667_00080</name>
</gene>